<dbReference type="EMBL" id="JAHBAY010000023">
    <property type="protein sequence ID" value="MBT0774097.1"/>
    <property type="molecule type" value="Genomic_DNA"/>
</dbReference>
<name>A0ABS5TTH0_9ACTN</name>
<evidence type="ECO:0000313" key="1">
    <source>
        <dbReference type="EMBL" id="MBT0774097.1"/>
    </source>
</evidence>
<dbReference type="Gene3D" id="3.40.50.10320">
    <property type="entry name" value="LmbE-like"/>
    <property type="match status" value="1"/>
</dbReference>
<dbReference type="InterPro" id="IPR024078">
    <property type="entry name" value="LmbE-like_dom_sf"/>
</dbReference>
<accession>A0ABS5TTH0</accession>
<dbReference type="RefSeq" id="WP_214160635.1">
    <property type="nucleotide sequence ID" value="NZ_JAHBAY010000023.1"/>
</dbReference>
<gene>
    <name evidence="1" type="ORF">KIH74_34445</name>
</gene>
<evidence type="ECO:0000313" key="2">
    <source>
        <dbReference type="Proteomes" id="UP001197247"/>
    </source>
</evidence>
<comment type="caution">
    <text evidence="1">The sequence shown here is derived from an EMBL/GenBank/DDBJ whole genome shotgun (WGS) entry which is preliminary data.</text>
</comment>
<proteinExistence type="predicted"/>
<reference evidence="1 2" key="1">
    <citation type="submission" date="2021-05" db="EMBL/GenBank/DDBJ databases">
        <title>Kineosporia and Streptomyces sp. nov. two new marine actinobacteria isolated from Coral.</title>
        <authorList>
            <person name="Buangrab K."/>
            <person name="Sutthacheep M."/>
            <person name="Yeemin T."/>
            <person name="Harunari E."/>
            <person name="Igarashi Y."/>
            <person name="Kanchanasin P."/>
            <person name="Tanasupawat S."/>
            <person name="Phongsopitanun W."/>
        </authorList>
    </citation>
    <scope>NUCLEOTIDE SEQUENCE [LARGE SCALE GENOMIC DNA]</scope>
    <source>
        <strain evidence="1 2">J2-2</strain>
    </source>
</reference>
<organism evidence="1 2">
    <name type="scientific">Kineosporia corallincola</name>
    <dbReference type="NCBI Taxonomy" id="2835133"/>
    <lineage>
        <taxon>Bacteria</taxon>
        <taxon>Bacillati</taxon>
        <taxon>Actinomycetota</taxon>
        <taxon>Actinomycetes</taxon>
        <taxon>Kineosporiales</taxon>
        <taxon>Kineosporiaceae</taxon>
        <taxon>Kineosporia</taxon>
    </lineage>
</organism>
<dbReference type="SUPFAM" id="SSF102588">
    <property type="entry name" value="LmbE-like"/>
    <property type="match status" value="1"/>
</dbReference>
<protein>
    <recommendedName>
        <fullName evidence="3">PIG-L family deacetylase</fullName>
    </recommendedName>
</protein>
<sequence>MAAPESLSDRPVIVLSPHLGDAALSCGYLMSQLALRSPVTVMTLFTHSQGNPSRTARAYLNKRNARLAPPLYNQRRTEDILALRSIQVTGVHFGLPDALWRRRDDPRVPKVAGDLLPEVSVIYPTYRWHIASGQVSPHDKQLRADLVQRVLLTTSADDVILAPLGLSRHVDRVLANQVGNALIGKRTVGFYADQPDAQKLEEALPAPKGMEQLKFDVDQHAKAVLLERYATHTRWVLGKRIPALDETVFLPSSIA</sequence>
<evidence type="ECO:0008006" key="3">
    <source>
        <dbReference type="Google" id="ProtNLM"/>
    </source>
</evidence>
<keyword evidence="2" id="KW-1185">Reference proteome</keyword>
<dbReference type="Proteomes" id="UP001197247">
    <property type="component" value="Unassembled WGS sequence"/>
</dbReference>